<keyword evidence="2 5" id="KW-0436">Ligase</keyword>
<comment type="caution">
    <text evidence="5">The sequence shown here is derived from an EMBL/GenBank/DDBJ whole genome shotgun (WGS) entry which is preliminary data.</text>
</comment>
<dbReference type="RefSeq" id="WP_345426545.1">
    <property type="nucleotide sequence ID" value="NZ_BAABGT010000104.1"/>
</dbReference>
<evidence type="ECO:0000313" key="6">
    <source>
        <dbReference type="Proteomes" id="UP001501598"/>
    </source>
</evidence>
<evidence type="ECO:0000259" key="4">
    <source>
        <dbReference type="Pfam" id="PF13193"/>
    </source>
</evidence>
<accession>A0ABP8S1D1</accession>
<dbReference type="InterPro" id="IPR025110">
    <property type="entry name" value="AMP-bd_C"/>
</dbReference>
<dbReference type="Gene3D" id="3.40.50.12780">
    <property type="entry name" value="N-terminal domain of ligase-like"/>
    <property type="match status" value="1"/>
</dbReference>
<dbReference type="SUPFAM" id="SSF56801">
    <property type="entry name" value="Acetyl-CoA synthetase-like"/>
    <property type="match status" value="1"/>
</dbReference>
<proteinExistence type="inferred from homology"/>
<dbReference type="PROSITE" id="PS00455">
    <property type="entry name" value="AMP_BINDING"/>
    <property type="match status" value="1"/>
</dbReference>
<dbReference type="EMBL" id="BAABGT010000104">
    <property type="protein sequence ID" value="GAA4557863.1"/>
    <property type="molecule type" value="Genomic_DNA"/>
</dbReference>
<dbReference type="Gene3D" id="3.30.300.30">
    <property type="match status" value="1"/>
</dbReference>
<evidence type="ECO:0000256" key="2">
    <source>
        <dbReference type="ARBA" id="ARBA00022598"/>
    </source>
</evidence>
<dbReference type="InterPro" id="IPR042099">
    <property type="entry name" value="ANL_N_sf"/>
</dbReference>
<dbReference type="PANTHER" id="PTHR43201:SF5">
    <property type="entry name" value="MEDIUM-CHAIN ACYL-COA LIGASE ACSF2, MITOCHONDRIAL"/>
    <property type="match status" value="1"/>
</dbReference>
<feature type="domain" description="AMP-binding enzyme C-terminal" evidence="4">
    <location>
        <begin position="419"/>
        <end position="494"/>
    </location>
</feature>
<dbReference type="PANTHER" id="PTHR43201">
    <property type="entry name" value="ACYL-COA SYNTHETASE"/>
    <property type="match status" value="1"/>
</dbReference>
<reference evidence="6" key="1">
    <citation type="journal article" date="2019" name="Int. J. Syst. Evol. Microbiol.">
        <title>The Global Catalogue of Microorganisms (GCM) 10K type strain sequencing project: providing services to taxonomists for standard genome sequencing and annotation.</title>
        <authorList>
            <consortium name="The Broad Institute Genomics Platform"/>
            <consortium name="The Broad Institute Genome Sequencing Center for Infectious Disease"/>
            <person name="Wu L."/>
            <person name="Ma J."/>
        </authorList>
    </citation>
    <scope>NUCLEOTIDE SEQUENCE [LARGE SCALE GENOMIC DNA]</scope>
    <source>
        <strain evidence="6">JCM 17906</strain>
    </source>
</reference>
<dbReference type="InterPro" id="IPR000873">
    <property type="entry name" value="AMP-dep_synth/lig_dom"/>
</dbReference>
<evidence type="ECO:0000313" key="5">
    <source>
        <dbReference type="EMBL" id="GAA4557863.1"/>
    </source>
</evidence>
<feature type="domain" description="AMP-dependent synthetase/ligase" evidence="3">
    <location>
        <begin position="21"/>
        <end position="369"/>
    </location>
</feature>
<keyword evidence="6" id="KW-1185">Reference proteome</keyword>
<sequence length="513" mass="54479">MTAVLPDAGLAVGALWPLYRRSLRAHGADRAIRWEDTEWSYDDVAAAVLGTARALRDLGVGPRDRVILLASNGPGCLIGDLAIMAVGAVKVPVSPMLSAAEVAVIAERVRPACAVVSAELPTPDGVVRLEIGHGRVAPEAGVHDLLDGFAGAEPRDPAAIYFSGGTTGEPKGVVHSQQGLVANLWSHVVEAGIGAADVLLLTTPMAHAAGLFGMVGLLRGACVRIERRFDPAEFRARVESDGVTWTFAVPTMINRLVAYAEREDWRPTSLRTVQYGAAPISAAVLRRALVRFGPVFQQLYAQTECPNYATVLSKADHVAALDRGSLLGSAGRAVLMCEVAVVADDGTVLGSDTVGEVCLRAPYVMAGYWDDVAGYAARFHGDWLRTGDVGYLDAAGYLYLVDRRNDMIVSGGMNVHSIEVEQAVQAVEGVAAAAVIGIPHPDWGEAVHAVVVARPGVTGLAERVLAETRSTLATYKRPKTVEVVAELPLTRYGKVDKKALRAAHWGDRRRGIN</sequence>
<dbReference type="Pfam" id="PF00501">
    <property type="entry name" value="AMP-binding"/>
    <property type="match status" value="1"/>
</dbReference>
<evidence type="ECO:0000256" key="1">
    <source>
        <dbReference type="ARBA" id="ARBA00006432"/>
    </source>
</evidence>
<organism evidence="5 6">
    <name type="scientific">Pseudonocardia xishanensis</name>
    <dbReference type="NCBI Taxonomy" id="630995"/>
    <lineage>
        <taxon>Bacteria</taxon>
        <taxon>Bacillati</taxon>
        <taxon>Actinomycetota</taxon>
        <taxon>Actinomycetes</taxon>
        <taxon>Pseudonocardiales</taxon>
        <taxon>Pseudonocardiaceae</taxon>
        <taxon>Pseudonocardia</taxon>
    </lineage>
</organism>
<dbReference type="Pfam" id="PF13193">
    <property type="entry name" value="AMP-binding_C"/>
    <property type="match status" value="1"/>
</dbReference>
<dbReference type="Proteomes" id="UP001501598">
    <property type="component" value="Unassembled WGS sequence"/>
</dbReference>
<gene>
    <name evidence="5" type="ORF">GCM10023175_63090</name>
</gene>
<name>A0ABP8S1D1_9PSEU</name>
<dbReference type="InterPro" id="IPR045851">
    <property type="entry name" value="AMP-bd_C_sf"/>
</dbReference>
<protein>
    <submittedName>
        <fullName evidence="5">Long-chain fatty acid--CoA ligase</fullName>
    </submittedName>
</protein>
<evidence type="ECO:0000259" key="3">
    <source>
        <dbReference type="Pfam" id="PF00501"/>
    </source>
</evidence>
<dbReference type="InterPro" id="IPR020845">
    <property type="entry name" value="AMP-binding_CS"/>
</dbReference>
<dbReference type="GO" id="GO:0016874">
    <property type="term" value="F:ligase activity"/>
    <property type="evidence" value="ECO:0007669"/>
    <property type="project" value="UniProtKB-KW"/>
</dbReference>
<comment type="similarity">
    <text evidence="1">Belongs to the ATP-dependent AMP-binding enzyme family.</text>
</comment>